<evidence type="ECO:0000256" key="1">
    <source>
        <dbReference type="SAM" id="MobiDB-lite"/>
    </source>
</evidence>
<proteinExistence type="predicted"/>
<evidence type="ECO:0000313" key="2">
    <source>
        <dbReference type="EMBL" id="CUH15342.1"/>
    </source>
</evidence>
<protein>
    <submittedName>
        <fullName evidence="2">Uncharacterized protein</fullName>
    </submittedName>
</protein>
<name>A0A0M7B8L9_9RHOB</name>
<reference evidence="2 3" key="1">
    <citation type="submission" date="2015-09" db="EMBL/GenBank/DDBJ databases">
        <authorList>
            <person name="Jackson K.R."/>
            <person name="Lunt B.L."/>
            <person name="Fisher J.N.B."/>
            <person name="Gardner A.V."/>
            <person name="Bailey M.E."/>
            <person name="Deus L.M."/>
            <person name="Earl A.S."/>
            <person name="Gibby P.D."/>
            <person name="Hartmann K.A."/>
            <person name="Liu J.E."/>
            <person name="Manci A.M."/>
            <person name="Nielsen D.A."/>
            <person name="Solomon M.B."/>
            <person name="Breakwell D.P."/>
            <person name="Burnett S.H."/>
            <person name="Grose J.H."/>
        </authorList>
    </citation>
    <scope>NUCLEOTIDE SEQUENCE [LARGE SCALE GENOMIC DNA]</scope>
    <source>
        <strain evidence="2 3">CECT 7799</strain>
    </source>
</reference>
<keyword evidence="3" id="KW-1185">Reference proteome</keyword>
<dbReference type="AlphaFoldDB" id="A0A0M7B8L9"/>
<feature type="region of interest" description="Disordered" evidence="1">
    <location>
        <begin position="17"/>
        <end position="48"/>
    </location>
</feature>
<accession>A0A0M7B8L9</accession>
<evidence type="ECO:0000313" key="3">
    <source>
        <dbReference type="Proteomes" id="UP000049455"/>
    </source>
</evidence>
<sequence length="48" mass="5380">MFRWAAADDLIGRRRRNVPLPGLAPLDQDQALPADLIDDGRIRSPRPS</sequence>
<dbReference type="Proteomes" id="UP000049455">
    <property type="component" value="Unassembled WGS sequence"/>
</dbReference>
<dbReference type="EMBL" id="CYPR01000018">
    <property type="protein sequence ID" value="CUH15342.1"/>
    <property type="molecule type" value="Genomic_DNA"/>
</dbReference>
<organism evidence="2 3">
    <name type="scientific">Jannaschia seosinensis</name>
    <dbReference type="NCBI Taxonomy" id="313367"/>
    <lineage>
        <taxon>Bacteria</taxon>
        <taxon>Pseudomonadati</taxon>
        <taxon>Pseudomonadota</taxon>
        <taxon>Alphaproteobacteria</taxon>
        <taxon>Rhodobacterales</taxon>
        <taxon>Roseobacteraceae</taxon>
        <taxon>Jannaschia</taxon>
    </lineage>
</organism>
<gene>
    <name evidence="2" type="ORF">JSE7799_00301</name>
</gene>